<dbReference type="Pfam" id="PF13181">
    <property type="entry name" value="TPR_8"/>
    <property type="match status" value="1"/>
</dbReference>
<evidence type="ECO:0000313" key="6">
    <source>
        <dbReference type="Proteomes" id="UP001056429"/>
    </source>
</evidence>
<gene>
    <name evidence="5" type="ORF">KDK92_11210</name>
</gene>
<feature type="signal peptide" evidence="4">
    <location>
        <begin position="1"/>
        <end position="26"/>
    </location>
</feature>
<evidence type="ECO:0000256" key="1">
    <source>
        <dbReference type="ARBA" id="ARBA00022737"/>
    </source>
</evidence>
<evidence type="ECO:0000256" key="4">
    <source>
        <dbReference type="SAM" id="SignalP"/>
    </source>
</evidence>
<evidence type="ECO:0000313" key="5">
    <source>
        <dbReference type="EMBL" id="MCM1990304.1"/>
    </source>
</evidence>
<keyword evidence="1" id="KW-0677">Repeat</keyword>
<evidence type="ECO:0008006" key="7">
    <source>
        <dbReference type="Google" id="ProtNLM"/>
    </source>
</evidence>
<name>A0A9J6P416_9CLOT</name>
<evidence type="ECO:0000256" key="3">
    <source>
        <dbReference type="PROSITE-ProRule" id="PRU00339"/>
    </source>
</evidence>
<organism evidence="5 6">
    <name type="scientific">Oceanirhabdus seepicola</name>
    <dbReference type="NCBI Taxonomy" id="2828781"/>
    <lineage>
        <taxon>Bacteria</taxon>
        <taxon>Bacillati</taxon>
        <taxon>Bacillota</taxon>
        <taxon>Clostridia</taxon>
        <taxon>Eubacteriales</taxon>
        <taxon>Clostridiaceae</taxon>
        <taxon>Oceanirhabdus</taxon>
    </lineage>
</organism>
<dbReference type="PROSITE" id="PS50005">
    <property type="entry name" value="TPR"/>
    <property type="match status" value="2"/>
</dbReference>
<dbReference type="SUPFAM" id="SSF48452">
    <property type="entry name" value="TPR-like"/>
    <property type="match status" value="3"/>
</dbReference>
<evidence type="ECO:0000256" key="2">
    <source>
        <dbReference type="ARBA" id="ARBA00022803"/>
    </source>
</evidence>
<keyword evidence="6" id="KW-1185">Reference proteome</keyword>
<feature type="repeat" description="TPR" evidence="3">
    <location>
        <begin position="501"/>
        <end position="534"/>
    </location>
</feature>
<sequence length="621" mass="72251">MKMKFKEMKMAILGIGAALCITIPLAMSNSDKSKDNNSMNLNTAEGILLQKESIDKIIDQKNIKENTKDFLSPIWNLEMGKVAYENNDKDGGNKYLTKALEGEYIESEVANEIVLTYFFNGEYYRSLEVGEKLLDRYEDDIQLHKTMIMVYLYNGVNEKAIDLINKLGISVKYNLSLLNPVREYKTLSPTEKSQKLAELAEMYYLIGKEEKAIVTLEQAWKYDYDNYKVYDVLSRMATDNRENTLKNISRRQVDVQTEQENNKGLVYNENMYKMWLAKIYSLSSKSSEDAIYLISKLEEKYEDSINLKRIKATTLLLNGETEKAMEELDKLVKGNENDFTTHYTASIMHYLTGNYDKALDEAEKTLELNKDYEDVYGVLLPKIYTELGQVEDVEKYFKKSIEKNPISVSNIIFMGSYYDKSGENEKALYYYDLAKAISPENFEVRYKIASTYISMAEKLSYDIYNKDDVTDREREMVTEYYSSALKSVYKSIELTEDEPIAKYYRMASILHMKLGDSEKAYKYIKQAYYLDEDDILTLNNAGVFHILMNDDTFEEDENDDRIQKGVYNLMKAYKGINDDYDEEVIEVITKNYKIGEEFAEKFKNADDNEVIELPKGFQLLY</sequence>
<proteinExistence type="predicted"/>
<dbReference type="Gene3D" id="1.25.40.10">
    <property type="entry name" value="Tetratricopeptide repeat domain"/>
    <property type="match status" value="4"/>
</dbReference>
<dbReference type="RefSeq" id="WP_250859342.1">
    <property type="nucleotide sequence ID" value="NZ_JAGSOJ010000002.1"/>
</dbReference>
<protein>
    <recommendedName>
        <fullName evidence="7">Tetratricopeptide repeat protein</fullName>
    </recommendedName>
</protein>
<reference evidence="5" key="2">
    <citation type="submission" date="2021-04" db="EMBL/GenBank/DDBJ databases">
        <authorList>
            <person name="Dong X."/>
        </authorList>
    </citation>
    <scope>NUCLEOTIDE SEQUENCE</scope>
    <source>
        <strain evidence="5">ZWT</strain>
    </source>
</reference>
<dbReference type="SMART" id="SM00028">
    <property type="entry name" value="TPR"/>
    <property type="match status" value="4"/>
</dbReference>
<dbReference type="PANTHER" id="PTHR45586">
    <property type="entry name" value="TPR REPEAT-CONTAINING PROTEIN PA4667"/>
    <property type="match status" value="1"/>
</dbReference>
<feature type="repeat" description="TPR" evidence="3">
    <location>
        <begin position="408"/>
        <end position="441"/>
    </location>
</feature>
<accession>A0A9J6P416</accession>
<feature type="chain" id="PRO_5039955366" description="Tetratricopeptide repeat protein" evidence="4">
    <location>
        <begin position="27"/>
        <end position="621"/>
    </location>
</feature>
<dbReference type="EMBL" id="JAGSOJ010000002">
    <property type="protein sequence ID" value="MCM1990304.1"/>
    <property type="molecule type" value="Genomic_DNA"/>
</dbReference>
<dbReference type="AlphaFoldDB" id="A0A9J6P416"/>
<keyword evidence="2 3" id="KW-0802">TPR repeat</keyword>
<dbReference type="PANTHER" id="PTHR45586:SF1">
    <property type="entry name" value="LIPOPOLYSACCHARIDE ASSEMBLY PROTEIN B"/>
    <property type="match status" value="1"/>
</dbReference>
<dbReference type="InterPro" id="IPR019734">
    <property type="entry name" value="TPR_rpt"/>
</dbReference>
<dbReference type="Proteomes" id="UP001056429">
    <property type="component" value="Unassembled WGS sequence"/>
</dbReference>
<reference evidence="5" key="1">
    <citation type="journal article" date="2021" name="mSystems">
        <title>Bacteria and Archaea Synergistically Convert Glycine Betaine to Biogenic Methane in the Formosa Cold Seep of the South China Sea.</title>
        <authorList>
            <person name="Li L."/>
            <person name="Zhang W."/>
            <person name="Zhang S."/>
            <person name="Song L."/>
            <person name="Sun Q."/>
            <person name="Zhang H."/>
            <person name="Xiang H."/>
            <person name="Dong X."/>
        </authorList>
    </citation>
    <scope>NUCLEOTIDE SEQUENCE</scope>
    <source>
        <strain evidence="5">ZWT</strain>
    </source>
</reference>
<keyword evidence="4" id="KW-0732">Signal</keyword>
<dbReference type="InterPro" id="IPR051012">
    <property type="entry name" value="CellSynth/LPSAsmb/PSIAsmb"/>
</dbReference>
<comment type="caution">
    <text evidence="5">The sequence shown here is derived from an EMBL/GenBank/DDBJ whole genome shotgun (WGS) entry which is preliminary data.</text>
</comment>
<dbReference type="InterPro" id="IPR011990">
    <property type="entry name" value="TPR-like_helical_dom_sf"/>
</dbReference>